<dbReference type="RefSeq" id="WP_074964425.1">
    <property type="nucleotide sequence ID" value="NZ_FONA01000050.1"/>
</dbReference>
<keyword evidence="4 6" id="KW-0238">DNA-binding</keyword>
<evidence type="ECO:0000256" key="1">
    <source>
        <dbReference type="ARBA" id="ARBA00002190"/>
    </source>
</evidence>
<proteinExistence type="inferred from homology"/>
<dbReference type="NCBIfam" id="NF033543">
    <property type="entry name" value="transpos_IS256"/>
    <property type="match status" value="1"/>
</dbReference>
<dbReference type="EMBL" id="FONA01000050">
    <property type="protein sequence ID" value="SFF11812.1"/>
    <property type="molecule type" value="Genomic_DNA"/>
</dbReference>
<evidence type="ECO:0000256" key="5">
    <source>
        <dbReference type="ARBA" id="ARBA00023172"/>
    </source>
</evidence>
<sequence>MDFTKEQLTELISKHLSKGKGLQDVLELMLESLMRSERREFLNTQPGNKGNGYRQGRSYGNGRVLEFRIPRDRYGNFHPTILALLRDQEIECERLAGSLYSKGLTQSEVGEIFEEVYGRHYSKGSISRMIEYLREDVDQWLSRSLESYYPIVFVDAIHIKVHRKDRVETEAFYVTIAVKEDKTREVLGIFNRPSESSTGWQEMFESLQSRGVQSIGLLVADGLKYLEDALARVYPTTPLQKCVTHLKRNMLNKVRHSDKEELSEDLREVFQTGNQYYTSEQAWNAWQQLCEKWGKDYRTIKKMKNDPTYRYYFTYLNYDYRIQSMIYTTNWIERLQRDFRRVLRMRGAMPNEESVIVLMAKTAMEKRAYFRQLPGIDRDKTLFPRKQAEHPDLIK</sequence>
<dbReference type="AlphaFoldDB" id="A0A1I2G2N6"/>
<evidence type="ECO:0000313" key="7">
    <source>
        <dbReference type="EMBL" id="SFF11812.1"/>
    </source>
</evidence>
<organism evidence="7 8">
    <name type="scientific">Thermophagus xiamenensis</name>
    <dbReference type="NCBI Taxonomy" id="385682"/>
    <lineage>
        <taxon>Bacteria</taxon>
        <taxon>Pseudomonadati</taxon>
        <taxon>Bacteroidota</taxon>
        <taxon>Bacteroidia</taxon>
        <taxon>Marinilabiliales</taxon>
        <taxon>Marinilabiliaceae</taxon>
        <taxon>Thermophagus</taxon>
    </lineage>
</organism>
<dbReference type="Proteomes" id="UP000181976">
    <property type="component" value="Unassembled WGS sequence"/>
</dbReference>
<dbReference type="GO" id="GO:0003677">
    <property type="term" value="F:DNA binding"/>
    <property type="evidence" value="ECO:0007669"/>
    <property type="project" value="UniProtKB-UniRule"/>
</dbReference>
<evidence type="ECO:0000256" key="6">
    <source>
        <dbReference type="RuleBase" id="RU365089"/>
    </source>
</evidence>
<dbReference type="Pfam" id="PF00872">
    <property type="entry name" value="Transposase_mut"/>
    <property type="match status" value="1"/>
</dbReference>
<name>A0A1I2G2N6_9BACT</name>
<dbReference type="InParanoid" id="A0A1I2G2N6"/>
<evidence type="ECO:0000256" key="3">
    <source>
        <dbReference type="ARBA" id="ARBA00022578"/>
    </source>
</evidence>
<dbReference type="GO" id="GO:0004803">
    <property type="term" value="F:transposase activity"/>
    <property type="evidence" value="ECO:0007669"/>
    <property type="project" value="UniProtKB-UniRule"/>
</dbReference>
<reference evidence="7 8" key="1">
    <citation type="submission" date="2016-10" db="EMBL/GenBank/DDBJ databases">
        <authorList>
            <person name="de Groot N.N."/>
        </authorList>
    </citation>
    <scope>NUCLEOTIDE SEQUENCE [LARGE SCALE GENOMIC DNA]</scope>
    <source>
        <strain evidence="7 8">DSM 19012</strain>
    </source>
</reference>
<comment type="function">
    <text evidence="1 6">Required for the transposition of the insertion element.</text>
</comment>
<evidence type="ECO:0000256" key="4">
    <source>
        <dbReference type="ARBA" id="ARBA00023125"/>
    </source>
</evidence>
<keyword evidence="6" id="KW-0814">Transposable element</keyword>
<keyword evidence="5 6" id="KW-0233">DNA recombination</keyword>
<gene>
    <name evidence="7" type="ORF">SAMN05444380_1501</name>
</gene>
<dbReference type="InterPro" id="IPR001207">
    <property type="entry name" value="Transposase_mutator"/>
</dbReference>
<comment type="similarity">
    <text evidence="2 6">Belongs to the transposase mutator family.</text>
</comment>
<protein>
    <recommendedName>
        <fullName evidence="6">Mutator family transposase</fullName>
    </recommendedName>
</protein>
<keyword evidence="8" id="KW-1185">Reference proteome</keyword>
<accession>A0A1I2G2N6</accession>
<evidence type="ECO:0000256" key="2">
    <source>
        <dbReference type="ARBA" id="ARBA00010961"/>
    </source>
</evidence>
<dbReference type="GO" id="GO:0006313">
    <property type="term" value="P:DNA transposition"/>
    <property type="evidence" value="ECO:0007669"/>
    <property type="project" value="UniProtKB-UniRule"/>
</dbReference>
<keyword evidence="3 6" id="KW-0815">Transposition</keyword>
<evidence type="ECO:0000313" key="8">
    <source>
        <dbReference type="Proteomes" id="UP000181976"/>
    </source>
</evidence>
<dbReference type="PANTHER" id="PTHR33217">
    <property type="entry name" value="TRANSPOSASE FOR INSERTION SEQUENCE ELEMENT IS1081"/>
    <property type="match status" value="1"/>
</dbReference>
<dbReference type="PANTHER" id="PTHR33217:SF8">
    <property type="entry name" value="MUTATOR FAMILY TRANSPOSASE"/>
    <property type="match status" value="1"/>
</dbReference>